<accession>A0ABQ3VAZ2</accession>
<gene>
    <name evidence="1" type="ORF">KSZ_13180</name>
</gene>
<comment type="caution">
    <text evidence="1">The sequence shown here is derived from an EMBL/GenBank/DDBJ whole genome shotgun (WGS) entry which is preliminary data.</text>
</comment>
<organism evidence="1 2">
    <name type="scientific">Dictyobacter formicarum</name>
    <dbReference type="NCBI Taxonomy" id="2778368"/>
    <lineage>
        <taxon>Bacteria</taxon>
        <taxon>Bacillati</taxon>
        <taxon>Chloroflexota</taxon>
        <taxon>Ktedonobacteria</taxon>
        <taxon>Ktedonobacterales</taxon>
        <taxon>Dictyobacteraceae</taxon>
        <taxon>Dictyobacter</taxon>
    </lineage>
</organism>
<keyword evidence="2" id="KW-1185">Reference proteome</keyword>
<evidence type="ECO:0000313" key="1">
    <source>
        <dbReference type="EMBL" id="GHO83312.1"/>
    </source>
</evidence>
<proteinExistence type="predicted"/>
<sequence>MIFTCVIYAYKGQEKQDSEGLSSLPNNSSVLITPTFDAGIADRLESAEIIINLAWENWFASRPREVA</sequence>
<reference evidence="1 2" key="1">
    <citation type="journal article" date="2021" name="Int. J. Syst. Evol. Microbiol.">
        <title>Reticulibacter mediterranei gen. nov., sp. nov., within the new family Reticulibacteraceae fam. nov., and Ktedonospora formicarum gen. nov., sp. nov., Ktedonobacter robiniae sp. nov., Dictyobacter formicarum sp. nov. and Dictyobacter arantiisoli sp. nov., belonging to the class Ktedonobacteria.</title>
        <authorList>
            <person name="Yabe S."/>
            <person name="Zheng Y."/>
            <person name="Wang C.M."/>
            <person name="Sakai Y."/>
            <person name="Abe K."/>
            <person name="Yokota A."/>
            <person name="Donadio S."/>
            <person name="Cavaletti L."/>
            <person name="Monciardini P."/>
        </authorList>
    </citation>
    <scope>NUCLEOTIDE SEQUENCE [LARGE SCALE GENOMIC DNA]</scope>
    <source>
        <strain evidence="1 2">SOSP1-9</strain>
    </source>
</reference>
<name>A0ABQ3VAZ2_9CHLR</name>
<evidence type="ECO:0000313" key="2">
    <source>
        <dbReference type="Proteomes" id="UP000635565"/>
    </source>
</evidence>
<dbReference type="Proteomes" id="UP000635565">
    <property type="component" value="Unassembled WGS sequence"/>
</dbReference>
<protein>
    <submittedName>
        <fullName evidence="1">Uncharacterized protein</fullName>
    </submittedName>
</protein>
<dbReference type="EMBL" id="BNJJ01000003">
    <property type="protein sequence ID" value="GHO83312.1"/>
    <property type="molecule type" value="Genomic_DNA"/>
</dbReference>